<feature type="compositionally biased region" description="Basic and acidic residues" evidence="1">
    <location>
        <begin position="19"/>
        <end position="44"/>
    </location>
</feature>
<sequence length="74" mass="8445">MMQNDPTQGDSNSAVNHPAHQEAANKENKYSDAAEQESSDKQEEIVEDESTPEDYEKFDVDKVDELKKTKKDKE</sequence>
<proteinExistence type="predicted"/>
<protein>
    <submittedName>
        <fullName evidence="2">Uncharacterized protein</fullName>
    </submittedName>
</protein>
<evidence type="ECO:0000313" key="2">
    <source>
        <dbReference type="EMBL" id="SEK47727.1"/>
    </source>
</evidence>
<feature type="compositionally biased region" description="Polar residues" evidence="1">
    <location>
        <begin position="1"/>
        <end position="15"/>
    </location>
</feature>
<reference evidence="3" key="1">
    <citation type="submission" date="2016-10" db="EMBL/GenBank/DDBJ databases">
        <authorList>
            <person name="Varghese N."/>
            <person name="Submissions S."/>
        </authorList>
    </citation>
    <scope>NUCLEOTIDE SEQUENCE [LARGE SCALE GENOMIC DNA]</scope>
    <source>
        <strain evidence="3">DSM 19183</strain>
    </source>
</reference>
<dbReference type="Proteomes" id="UP000199081">
    <property type="component" value="Unassembled WGS sequence"/>
</dbReference>
<name>A0A1H7HDI2_9LACT</name>
<accession>A0A1H7HDI2</accession>
<dbReference type="STRING" id="426702.SAMN04488099_10333"/>
<organism evidence="2 3">
    <name type="scientific">Alkalibacterium pelagium</name>
    <dbReference type="NCBI Taxonomy" id="426702"/>
    <lineage>
        <taxon>Bacteria</taxon>
        <taxon>Bacillati</taxon>
        <taxon>Bacillota</taxon>
        <taxon>Bacilli</taxon>
        <taxon>Lactobacillales</taxon>
        <taxon>Carnobacteriaceae</taxon>
        <taxon>Alkalibacterium</taxon>
    </lineage>
</organism>
<evidence type="ECO:0000313" key="3">
    <source>
        <dbReference type="Proteomes" id="UP000199081"/>
    </source>
</evidence>
<keyword evidence="3" id="KW-1185">Reference proteome</keyword>
<feature type="compositionally biased region" description="Basic and acidic residues" evidence="1">
    <location>
        <begin position="54"/>
        <end position="74"/>
    </location>
</feature>
<evidence type="ECO:0000256" key="1">
    <source>
        <dbReference type="SAM" id="MobiDB-lite"/>
    </source>
</evidence>
<dbReference type="EMBL" id="FNZU01000003">
    <property type="protein sequence ID" value="SEK47727.1"/>
    <property type="molecule type" value="Genomic_DNA"/>
</dbReference>
<feature type="region of interest" description="Disordered" evidence="1">
    <location>
        <begin position="1"/>
        <end position="74"/>
    </location>
</feature>
<gene>
    <name evidence="2" type="ORF">SAMN04488099_10333</name>
</gene>
<dbReference type="AlphaFoldDB" id="A0A1H7HDI2"/>